<dbReference type="Proteomes" id="UP000187203">
    <property type="component" value="Unassembled WGS sequence"/>
</dbReference>
<sequence>MLGSELTFSENSIATFNPVLPENVEEAFGSSYFSVQRASRFSSGKSVFKSGSVSEWES</sequence>
<name>A0A1R3GE52_9ROSI</name>
<organism evidence="1 2">
    <name type="scientific">Corchorus olitorius</name>
    <dbReference type="NCBI Taxonomy" id="93759"/>
    <lineage>
        <taxon>Eukaryota</taxon>
        <taxon>Viridiplantae</taxon>
        <taxon>Streptophyta</taxon>
        <taxon>Embryophyta</taxon>
        <taxon>Tracheophyta</taxon>
        <taxon>Spermatophyta</taxon>
        <taxon>Magnoliopsida</taxon>
        <taxon>eudicotyledons</taxon>
        <taxon>Gunneridae</taxon>
        <taxon>Pentapetalae</taxon>
        <taxon>rosids</taxon>
        <taxon>malvids</taxon>
        <taxon>Malvales</taxon>
        <taxon>Malvaceae</taxon>
        <taxon>Grewioideae</taxon>
        <taxon>Apeibeae</taxon>
        <taxon>Corchorus</taxon>
    </lineage>
</organism>
<protein>
    <submittedName>
        <fullName evidence="1">Uncharacterized protein</fullName>
    </submittedName>
</protein>
<evidence type="ECO:0000313" key="1">
    <source>
        <dbReference type="EMBL" id="OMO56343.1"/>
    </source>
</evidence>
<dbReference type="EMBL" id="AWUE01022769">
    <property type="protein sequence ID" value="OMO56343.1"/>
    <property type="molecule type" value="Genomic_DNA"/>
</dbReference>
<gene>
    <name evidence="1" type="ORF">COLO4_35680</name>
</gene>
<dbReference type="AlphaFoldDB" id="A0A1R3GE52"/>
<evidence type="ECO:0000313" key="2">
    <source>
        <dbReference type="Proteomes" id="UP000187203"/>
    </source>
</evidence>
<proteinExistence type="predicted"/>
<keyword evidence="2" id="KW-1185">Reference proteome</keyword>
<comment type="caution">
    <text evidence="1">The sequence shown here is derived from an EMBL/GenBank/DDBJ whole genome shotgun (WGS) entry which is preliminary data.</text>
</comment>
<accession>A0A1R3GE52</accession>
<reference evidence="2" key="1">
    <citation type="submission" date="2013-09" db="EMBL/GenBank/DDBJ databases">
        <title>Corchorus olitorius genome sequencing.</title>
        <authorList>
            <person name="Alam M."/>
            <person name="Haque M.S."/>
            <person name="Islam M.S."/>
            <person name="Emdad E.M."/>
            <person name="Islam M.M."/>
            <person name="Ahmed B."/>
            <person name="Halim A."/>
            <person name="Hossen Q.M.M."/>
            <person name="Hossain M.Z."/>
            <person name="Ahmed R."/>
            <person name="Khan M.M."/>
            <person name="Islam R."/>
            <person name="Rashid M.M."/>
            <person name="Khan S.A."/>
            <person name="Rahman M.S."/>
            <person name="Alam M."/>
            <person name="Yahiya A.S."/>
            <person name="Khan M.S."/>
            <person name="Azam M.S."/>
            <person name="Haque T."/>
            <person name="Lashkar M.Z.H."/>
            <person name="Akhand A.I."/>
            <person name="Morshed G."/>
            <person name="Roy S."/>
            <person name="Uddin K.S."/>
            <person name="Rabeya T."/>
            <person name="Hossain A.S."/>
            <person name="Chowdhury A."/>
            <person name="Snigdha A.R."/>
            <person name="Mortoza M.S."/>
            <person name="Matin S.A."/>
            <person name="Hoque S.M.E."/>
            <person name="Islam M.K."/>
            <person name="Roy D.K."/>
            <person name="Haider R."/>
            <person name="Moosa M.M."/>
            <person name="Elias S.M."/>
            <person name="Hasan A.M."/>
            <person name="Jahan S."/>
            <person name="Shafiuddin M."/>
            <person name="Mahmood N."/>
            <person name="Shommy N.S."/>
        </authorList>
    </citation>
    <scope>NUCLEOTIDE SEQUENCE [LARGE SCALE GENOMIC DNA]</scope>
    <source>
        <strain evidence="2">cv. O-4</strain>
    </source>
</reference>